<comment type="caution">
    <text evidence="1">The sequence shown here is derived from an EMBL/GenBank/DDBJ whole genome shotgun (WGS) entry which is preliminary data.</text>
</comment>
<sequence length="31" mass="3538">MVVDSSTTRTVVWMQWEQASNDLIKLNVDGN</sequence>
<gene>
    <name evidence="1" type="ORF">HUJ06_020288</name>
</gene>
<dbReference type="Proteomes" id="UP000607653">
    <property type="component" value="Unassembled WGS sequence"/>
</dbReference>
<reference evidence="1 2" key="1">
    <citation type="journal article" date="2020" name="Mol. Biol. Evol.">
        <title>Distinct Expression and Methylation Patterns for Genes with Different Fates following a Single Whole-Genome Duplication in Flowering Plants.</title>
        <authorList>
            <person name="Shi T."/>
            <person name="Rahmani R.S."/>
            <person name="Gugger P.F."/>
            <person name="Wang M."/>
            <person name="Li H."/>
            <person name="Zhang Y."/>
            <person name="Li Z."/>
            <person name="Wang Q."/>
            <person name="Van de Peer Y."/>
            <person name="Marchal K."/>
            <person name="Chen J."/>
        </authorList>
    </citation>
    <scope>NUCLEOTIDE SEQUENCE [LARGE SCALE GENOMIC DNA]</scope>
    <source>
        <tissue evidence="1">Leaf</tissue>
    </source>
</reference>
<evidence type="ECO:0000313" key="2">
    <source>
        <dbReference type="Proteomes" id="UP000607653"/>
    </source>
</evidence>
<keyword evidence="2" id="KW-1185">Reference proteome</keyword>
<dbReference type="EMBL" id="DUZY01000001">
    <property type="protein sequence ID" value="DAD18825.1"/>
    <property type="molecule type" value="Genomic_DNA"/>
</dbReference>
<proteinExistence type="predicted"/>
<protein>
    <submittedName>
        <fullName evidence="1">Uncharacterized protein</fullName>
    </submittedName>
</protein>
<dbReference type="AlphaFoldDB" id="A0A822XJ78"/>
<evidence type="ECO:0000313" key="1">
    <source>
        <dbReference type="EMBL" id="DAD18825.1"/>
    </source>
</evidence>
<organism evidence="1 2">
    <name type="scientific">Nelumbo nucifera</name>
    <name type="common">Sacred lotus</name>
    <dbReference type="NCBI Taxonomy" id="4432"/>
    <lineage>
        <taxon>Eukaryota</taxon>
        <taxon>Viridiplantae</taxon>
        <taxon>Streptophyta</taxon>
        <taxon>Embryophyta</taxon>
        <taxon>Tracheophyta</taxon>
        <taxon>Spermatophyta</taxon>
        <taxon>Magnoliopsida</taxon>
        <taxon>Proteales</taxon>
        <taxon>Nelumbonaceae</taxon>
        <taxon>Nelumbo</taxon>
    </lineage>
</organism>
<accession>A0A822XJ78</accession>
<name>A0A822XJ78_NELNU</name>